<dbReference type="RefSeq" id="WP_149565510.1">
    <property type="nucleotide sequence ID" value="NZ_VIBR01000001.1"/>
</dbReference>
<organism evidence="2 3">
    <name type="scientific">Streptococcus sanguinis</name>
    <dbReference type="NCBI Taxonomy" id="1305"/>
    <lineage>
        <taxon>Bacteria</taxon>
        <taxon>Bacillati</taxon>
        <taxon>Bacillota</taxon>
        <taxon>Bacilli</taxon>
        <taxon>Lactobacillales</taxon>
        <taxon>Streptococcaceae</taxon>
        <taxon>Streptococcus</taxon>
    </lineage>
</organism>
<evidence type="ECO:0000313" key="2">
    <source>
        <dbReference type="EMBL" id="KAA0119562.1"/>
    </source>
</evidence>
<name>A0A5A7ZTY8_STRSA</name>
<evidence type="ECO:0000313" key="3">
    <source>
        <dbReference type="Proteomes" id="UP000324105"/>
    </source>
</evidence>
<keyword evidence="1" id="KW-1133">Transmembrane helix</keyword>
<feature type="transmembrane region" description="Helical" evidence="1">
    <location>
        <begin position="80"/>
        <end position="100"/>
    </location>
</feature>
<protein>
    <submittedName>
        <fullName evidence="2">Lactose transporter</fullName>
    </submittedName>
</protein>
<keyword evidence="1" id="KW-0472">Membrane</keyword>
<dbReference type="EMBL" id="VIBR01000001">
    <property type="protein sequence ID" value="KAA0119562.1"/>
    <property type="molecule type" value="Genomic_DNA"/>
</dbReference>
<evidence type="ECO:0000256" key="1">
    <source>
        <dbReference type="SAM" id="Phobius"/>
    </source>
</evidence>
<dbReference type="AlphaFoldDB" id="A0A5A7ZTY8"/>
<dbReference type="Proteomes" id="UP000324105">
    <property type="component" value="Unassembled WGS sequence"/>
</dbReference>
<gene>
    <name evidence="2" type="ORF">FKX92_03230</name>
</gene>
<accession>A0A5A7ZTY8</accession>
<sequence>MAETKYQIRRIGNRIKLSFPEGSEELAPAAVQPMKPKKRYKTSIWSKIGAFFSFVFSILFLVVGFVIATPIFILITLRNWVALFISFAIFWSLVGVVYYGMILNLELTTGIIFNNTSLSILLLVSFIGAIFTTIGIRD</sequence>
<keyword evidence="1" id="KW-0812">Transmembrane</keyword>
<feature type="transmembrane region" description="Helical" evidence="1">
    <location>
        <begin position="44"/>
        <end position="74"/>
    </location>
</feature>
<comment type="caution">
    <text evidence="2">The sequence shown here is derived from an EMBL/GenBank/DDBJ whole genome shotgun (WGS) entry which is preliminary data.</text>
</comment>
<reference evidence="2 3" key="1">
    <citation type="submission" date="2019-06" db="EMBL/GenBank/DDBJ databases">
        <title>Genome sequence and analysis of a MDR-Streptococcus sanguis isolated from throat swab of children with scarlet fever from Hangzhou,China.</title>
        <authorList>
            <person name="Huang Y."/>
            <person name="Xie L."/>
            <person name="Liu W."/>
        </authorList>
    </citation>
    <scope>NUCLEOTIDE SEQUENCE [LARGE SCALE GENOMIC DNA]</scope>
    <source>
        <strain evidence="2 3">S28</strain>
    </source>
</reference>
<proteinExistence type="predicted"/>
<feature type="transmembrane region" description="Helical" evidence="1">
    <location>
        <begin position="112"/>
        <end position="136"/>
    </location>
</feature>